<evidence type="ECO:0000313" key="2">
    <source>
        <dbReference type="EMBL" id="ALS03069.1"/>
    </source>
</evidence>
<evidence type="ECO:0000313" key="3">
    <source>
        <dbReference type="Proteomes" id="UP000065511"/>
    </source>
</evidence>
<accession>A0ABM5WCX2</accession>
<name>A0ABM5WCX2_9ENTE</name>
<keyword evidence="3" id="KW-1185">Reference proteome</keyword>
<keyword evidence="1" id="KW-0812">Transmembrane</keyword>
<evidence type="ECO:0000256" key="1">
    <source>
        <dbReference type="SAM" id="Phobius"/>
    </source>
</evidence>
<gene>
    <name evidence="2" type="ORF">ATZ33_17295</name>
</gene>
<dbReference type="EMBL" id="CP013614">
    <property type="protein sequence ID" value="ALS03069.1"/>
    <property type="molecule type" value="Genomic_DNA"/>
</dbReference>
<reference evidence="2 3" key="1">
    <citation type="submission" date="2015-12" db="EMBL/GenBank/DDBJ databases">
        <authorList>
            <person name="Lauer A."/>
            <person name="Humrighouse B."/>
            <person name="Loparev V."/>
            <person name="Shewmaker P.L."/>
            <person name="Whitney A.M."/>
            <person name="McLaughlin R.W."/>
        </authorList>
    </citation>
    <scope>NUCLEOTIDE SEQUENCE [LARGE SCALE GENOMIC DNA]</scope>
    <source>
        <strain evidence="2 3">LMG 23085</strain>
    </source>
</reference>
<protein>
    <submittedName>
        <fullName evidence="2">Uncharacterized protein</fullName>
    </submittedName>
</protein>
<keyword evidence="1" id="KW-1133">Transmembrane helix</keyword>
<proteinExistence type="predicted"/>
<feature type="transmembrane region" description="Helical" evidence="1">
    <location>
        <begin position="14"/>
        <end position="38"/>
    </location>
</feature>
<dbReference type="Proteomes" id="UP000065511">
    <property type="component" value="Chromosome"/>
</dbReference>
<organism evidence="2 3">
    <name type="scientific">Enterococcus silesiacus</name>
    <dbReference type="NCBI Taxonomy" id="332949"/>
    <lineage>
        <taxon>Bacteria</taxon>
        <taxon>Bacillati</taxon>
        <taxon>Bacillota</taxon>
        <taxon>Bacilli</taxon>
        <taxon>Lactobacillales</taxon>
        <taxon>Enterococcaceae</taxon>
        <taxon>Enterococcus</taxon>
    </lineage>
</organism>
<keyword evidence="1" id="KW-0472">Membrane</keyword>
<sequence length="60" mass="7050">MKHKLISVLLETPFAILLAFISWLSIWAGLLMIVVYVVNKVFEFPQHITWVNKRPRKNAK</sequence>